<protein>
    <recommendedName>
        <fullName evidence="6">Cytochrome b5 heme-binding domain-containing protein</fullName>
    </recommendedName>
</protein>
<dbReference type="InterPro" id="IPR050668">
    <property type="entry name" value="Cytochrome_b5"/>
</dbReference>
<dbReference type="GO" id="GO:0020037">
    <property type="term" value="F:heme binding"/>
    <property type="evidence" value="ECO:0007669"/>
    <property type="project" value="UniProtKB-UniRule"/>
</dbReference>
<proteinExistence type="inferred from homology"/>
<dbReference type="PANTHER" id="PTHR19359">
    <property type="entry name" value="CYTOCHROME B5"/>
    <property type="match status" value="1"/>
</dbReference>
<feature type="transmembrane region" description="Helical" evidence="5">
    <location>
        <begin position="12"/>
        <end position="31"/>
    </location>
</feature>
<accession>A0A7S0PKV3</accession>
<keyword evidence="5" id="KW-0812">Transmembrane</keyword>
<organism evidence="7">
    <name type="scientific">Micromonas pusilla</name>
    <name type="common">Picoplanktonic green alga</name>
    <name type="synonym">Chromulina pusilla</name>
    <dbReference type="NCBI Taxonomy" id="38833"/>
    <lineage>
        <taxon>Eukaryota</taxon>
        <taxon>Viridiplantae</taxon>
        <taxon>Chlorophyta</taxon>
        <taxon>Mamiellophyceae</taxon>
        <taxon>Mamiellales</taxon>
        <taxon>Mamiellaceae</taxon>
        <taxon>Micromonas</taxon>
    </lineage>
</organism>
<dbReference type="GO" id="GO:0016020">
    <property type="term" value="C:membrane"/>
    <property type="evidence" value="ECO:0007669"/>
    <property type="project" value="TreeGrafter"/>
</dbReference>
<evidence type="ECO:0000259" key="6">
    <source>
        <dbReference type="PROSITE" id="PS50255"/>
    </source>
</evidence>
<dbReference type="EMBL" id="HBEV01001634">
    <property type="protein sequence ID" value="CAD8577629.1"/>
    <property type="molecule type" value="Transcribed_RNA"/>
</dbReference>
<keyword evidence="5" id="KW-0472">Membrane</keyword>
<keyword evidence="3 5" id="KW-0408">Iron</keyword>
<evidence type="ECO:0000256" key="4">
    <source>
        <dbReference type="ARBA" id="ARBA00038168"/>
    </source>
</evidence>
<dbReference type="PRINTS" id="PR00363">
    <property type="entry name" value="CYTOCHROMEB5"/>
</dbReference>
<evidence type="ECO:0000313" key="7">
    <source>
        <dbReference type="EMBL" id="CAD8577629.1"/>
    </source>
</evidence>
<dbReference type="Pfam" id="PF00173">
    <property type="entry name" value="Cyt-b5"/>
    <property type="match status" value="1"/>
</dbReference>
<keyword evidence="2 5" id="KW-0479">Metal-binding</keyword>
<dbReference type="AlphaFoldDB" id="A0A7S0PKV3"/>
<gene>
    <name evidence="7" type="ORF">MSP1404_LOCUS1297</name>
</gene>
<dbReference type="GO" id="GO:0046872">
    <property type="term" value="F:metal ion binding"/>
    <property type="evidence" value="ECO:0007669"/>
    <property type="project" value="UniProtKB-UniRule"/>
</dbReference>
<dbReference type="FunFam" id="3.10.120.10:FF:000007">
    <property type="entry name" value="Sulfite oxidase, mitochondrial"/>
    <property type="match status" value="1"/>
</dbReference>
<dbReference type="SUPFAM" id="SSF55856">
    <property type="entry name" value="Cytochrome b5-like heme/steroid binding domain"/>
    <property type="match status" value="1"/>
</dbReference>
<evidence type="ECO:0000256" key="2">
    <source>
        <dbReference type="ARBA" id="ARBA00022723"/>
    </source>
</evidence>
<keyword evidence="1 5" id="KW-0349">Heme</keyword>
<dbReference type="PROSITE" id="PS00191">
    <property type="entry name" value="CYTOCHROME_B5_1"/>
    <property type="match status" value="1"/>
</dbReference>
<evidence type="ECO:0000256" key="5">
    <source>
        <dbReference type="RuleBase" id="RU362121"/>
    </source>
</evidence>
<dbReference type="SMART" id="SM01117">
    <property type="entry name" value="Cyt-b5"/>
    <property type="match status" value="1"/>
</dbReference>
<dbReference type="InterPro" id="IPR036400">
    <property type="entry name" value="Cyt_B5-like_heme/steroid_sf"/>
</dbReference>
<evidence type="ECO:0000256" key="3">
    <source>
        <dbReference type="ARBA" id="ARBA00023004"/>
    </source>
</evidence>
<dbReference type="InterPro" id="IPR001199">
    <property type="entry name" value="Cyt_B5-like_heme/steroid-bd"/>
</dbReference>
<reference evidence="7" key="1">
    <citation type="submission" date="2021-01" db="EMBL/GenBank/DDBJ databases">
        <authorList>
            <person name="Corre E."/>
            <person name="Pelletier E."/>
            <person name="Niang G."/>
            <person name="Scheremetjew M."/>
            <person name="Finn R."/>
            <person name="Kale V."/>
            <person name="Holt S."/>
            <person name="Cochrane G."/>
            <person name="Meng A."/>
            <person name="Brown T."/>
            <person name="Cohen L."/>
        </authorList>
    </citation>
    <scope>NUCLEOTIDE SEQUENCE</scope>
    <source>
        <strain evidence="7">CCMP494</strain>
    </source>
</reference>
<sequence length="138" mass="14786">MGLIVKSEINNTLYLILSFIAVFSIPVISFVKKQMGQLGNGPKVVVGTGYGGKDGSYTAADVAKHKTQDDLWLIIDGNVYDVTEYVDEHPGGVAAIMKNAGGDATKGFHGPQHPSRVMDIVDEYKIGTLVTRGTSNDE</sequence>
<dbReference type="PANTHER" id="PTHR19359:SF95">
    <property type="entry name" value="CYTOCHROME B5 TYPE B"/>
    <property type="match status" value="1"/>
</dbReference>
<dbReference type="InterPro" id="IPR018506">
    <property type="entry name" value="Cyt_B5_heme-BS"/>
</dbReference>
<feature type="domain" description="Cytochrome b5 heme-binding" evidence="6">
    <location>
        <begin position="54"/>
        <end position="130"/>
    </location>
</feature>
<dbReference type="Gene3D" id="3.10.120.10">
    <property type="entry name" value="Cytochrome b5-like heme/steroid binding domain"/>
    <property type="match status" value="1"/>
</dbReference>
<keyword evidence="5" id="KW-1133">Transmembrane helix</keyword>
<evidence type="ECO:0000256" key="1">
    <source>
        <dbReference type="ARBA" id="ARBA00022617"/>
    </source>
</evidence>
<name>A0A7S0PKV3_MICPS</name>
<comment type="similarity">
    <text evidence="4 5">Belongs to the cytochrome b5 family.</text>
</comment>
<dbReference type="PROSITE" id="PS50255">
    <property type="entry name" value="CYTOCHROME_B5_2"/>
    <property type="match status" value="1"/>
</dbReference>